<dbReference type="GO" id="GO:0005524">
    <property type="term" value="F:ATP binding"/>
    <property type="evidence" value="ECO:0007669"/>
    <property type="project" value="UniProtKB-KW"/>
</dbReference>
<dbReference type="InterPro" id="IPR036097">
    <property type="entry name" value="HisK_dim/P_sf"/>
</dbReference>
<dbReference type="CDD" id="cd00082">
    <property type="entry name" value="HisKA"/>
    <property type="match status" value="1"/>
</dbReference>
<dbReference type="SMART" id="SM00387">
    <property type="entry name" value="HATPase_c"/>
    <property type="match status" value="1"/>
</dbReference>
<dbReference type="AlphaFoldDB" id="A0A9X2RAA4"/>
<dbReference type="NCBIfam" id="TIGR00229">
    <property type="entry name" value="sensory_box"/>
    <property type="match status" value="1"/>
</dbReference>
<dbReference type="PROSITE" id="PS50112">
    <property type="entry name" value="PAS"/>
    <property type="match status" value="1"/>
</dbReference>
<dbReference type="Gene3D" id="3.30.450.20">
    <property type="entry name" value="PAS domain"/>
    <property type="match status" value="2"/>
</dbReference>
<dbReference type="EMBL" id="JANCNS010000002">
    <property type="protein sequence ID" value="MCP9200439.1"/>
    <property type="molecule type" value="Genomic_DNA"/>
</dbReference>
<dbReference type="InterPro" id="IPR013656">
    <property type="entry name" value="PAS_4"/>
</dbReference>
<gene>
    <name evidence="17" type="ORF">MKO06_10990</name>
</gene>
<dbReference type="Proteomes" id="UP001155280">
    <property type="component" value="Unassembled WGS sequence"/>
</dbReference>
<proteinExistence type="predicted"/>
<keyword evidence="8 17" id="KW-0418">Kinase</keyword>
<evidence type="ECO:0000256" key="5">
    <source>
        <dbReference type="ARBA" id="ARBA00022679"/>
    </source>
</evidence>
<evidence type="ECO:0000256" key="13">
    <source>
        <dbReference type="SAM" id="Coils"/>
    </source>
</evidence>
<evidence type="ECO:0000259" key="14">
    <source>
        <dbReference type="PROSITE" id="PS50109"/>
    </source>
</evidence>
<protein>
    <recommendedName>
        <fullName evidence="3">histidine kinase</fullName>
        <ecNumber evidence="3">2.7.13.3</ecNumber>
    </recommendedName>
</protein>
<sequence length="520" mass="60621">MKEGLQIEELEQEIDKLRQKNADLKKQAFDYEKHISNLEKKLYQYKGVIYSSSALITFLKGPDYIIEFANRPILKVWGKGDRIEGKALFDVLPELREQGIETYLNQVFYKGIPYHAQGLPIEHEVDGKLIRSYFDFSYTPQYDAEKNIIGIGVIAQDVTNRELLNDQVRKREKEFSELIDFMPHKISLANPEGEPVFFNKSWQDYTGKPMEELIQEKWWSAIHPDQLDKAQNEVNEALSRVKDLDMELLIKDREGEYKWHLYRTIPVLDDKGSLSTWISSSTEIQKLKEVEQGKESFLKLVSHELKTPVTSIKGYVQLLLKMIRDKNGETDIPVQPYLGRIEDQIERLIVLISEMLDLSRIETNEMKMQREEFQLNEQVENIVQEVSDTHSDIEIVLNHEASCLVEADRNRVGQVLINFLTNAYKYSPEEKNVEVKIHKYNDDFAAVTVSDKGIGIRERDRRNIFKRFYRVESKNENTYSGFGIGLYLSKEIIERHNGKIILESEYGKGSEFTFTLPLKS</sequence>
<dbReference type="GO" id="GO:0000156">
    <property type="term" value="F:phosphorelay response regulator activity"/>
    <property type="evidence" value="ECO:0007669"/>
    <property type="project" value="TreeGrafter"/>
</dbReference>
<keyword evidence="11" id="KW-0902">Two-component regulatory system</keyword>
<dbReference type="Pfam" id="PF08448">
    <property type="entry name" value="PAS_4"/>
    <property type="match status" value="1"/>
</dbReference>
<evidence type="ECO:0000259" key="16">
    <source>
        <dbReference type="PROSITE" id="PS50113"/>
    </source>
</evidence>
<evidence type="ECO:0000256" key="12">
    <source>
        <dbReference type="ARBA" id="ARBA00023136"/>
    </source>
</evidence>
<dbReference type="InterPro" id="IPR050351">
    <property type="entry name" value="BphY/WalK/GraS-like"/>
</dbReference>
<accession>A0A9X2RAA4</accession>
<dbReference type="InterPro" id="IPR035965">
    <property type="entry name" value="PAS-like_dom_sf"/>
</dbReference>
<evidence type="ECO:0000256" key="4">
    <source>
        <dbReference type="ARBA" id="ARBA00022553"/>
    </source>
</evidence>
<dbReference type="InterPro" id="IPR013655">
    <property type="entry name" value="PAS_fold_3"/>
</dbReference>
<reference evidence="17" key="1">
    <citation type="submission" date="2022-07" db="EMBL/GenBank/DDBJ databases">
        <title>Gramela sediminis sp. nov., isolated from deep-sea sediment of the Indian Ocean.</title>
        <authorList>
            <person name="Shi H."/>
        </authorList>
    </citation>
    <scope>NUCLEOTIDE SEQUENCE</scope>
    <source>
        <strain evidence="17">GC03-9</strain>
    </source>
</reference>
<dbReference type="SUPFAM" id="SSF55785">
    <property type="entry name" value="PYP-like sensor domain (PAS domain)"/>
    <property type="match status" value="2"/>
</dbReference>
<keyword evidence="12" id="KW-0472">Membrane</keyword>
<evidence type="ECO:0000256" key="6">
    <source>
        <dbReference type="ARBA" id="ARBA00022692"/>
    </source>
</evidence>
<feature type="domain" description="Histidine kinase" evidence="14">
    <location>
        <begin position="300"/>
        <end position="520"/>
    </location>
</feature>
<evidence type="ECO:0000256" key="3">
    <source>
        <dbReference type="ARBA" id="ARBA00012438"/>
    </source>
</evidence>
<dbReference type="InterPro" id="IPR036890">
    <property type="entry name" value="HATPase_C_sf"/>
</dbReference>
<keyword evidence="13" id="KW-0175">Coiled coil</keyword>
<dbReference type="Gene3D" id="3.30.565.10">
    <property type="entry name" value="Histidine kinase-like ATPase, C-terminal domain"/>
    <property type="match status" value="1"/>
</dbReference>
<dbReference type="PANTHER" id="PTHR42878:SF7">
    <property type="entry name" value="SENSOR HISTIDINE KINASE GLRK"/>
    <property type="match status" value="1"/>
</dbReference>
<evidence type="ECO:0000313" key="18">
    <source>
        <dbReference type="Proteomes" id="UP001155280"/>
    </source>
</evidence>
<feature type="coiled-coil region" evidence="13">
    <location>
        <begin position="7"/>
        <end position="41"/>
    </location>
</feature>
<comment type="subcellular location">
    <subcellularLocation>
        <location evidence="2">Membrane</location>
        <topology evidence="2">Multi-pass membrane protein</topology>
    </subcellularLocation>
</comment>
<dbReference type="InterPro" id="IPR003594">
    <property type="entry name" value="HATPase_dom"/>
</dbReference>
<evidence type="ECO:0000256" key="9">
    <source>
        <dbReference type="ARBA" id="ARBA00022840"/>
    </source>
</evidence>
<evidence type="ECO:0000256" key="10">
    <source>
        <dbReference type="ARBA" id="ARBA00022989"/>
    </source>
</evidence>
<dbReference type="EC" id="2.7.13.3" evidence="3"/>
<dbReference type="SMART" id="SM00091">
    <property type="entry name" value="PAS"/>
    <property type="match status" value="2"/>
</dbReference>
<dbReference type="GO" id="GO:0030295">
    <property type="term" value="F:protein kinase activator activity"/>
    <property type="evidence" value="ECO:0007669"/>
    <property type="project" value="TreeGrafter"/>
</dbReference>
<dbReference type="Gene3D" id="1.10.287.130">
    <property type="match status" value="1"/>
</dbReference>
<dbReference type="FunFam" id="3.30.565.10:FF:000006">
    <property type="entry name" value="Sensor histidine kinase WalK"/>
    <property type="match status" value="1"/>
</dbReference>
<evidence type="ECO:0000256" key="1">
    <source>
        <dbReference type="ARBA" id="ARBA00000085"/>
    </source>
</evidence>
<evidence type="ECO:0000313" key="17">
    <source>
        <dbReference type="EMBL" id="MCP9200439.1"/>
    </source>
</evidence>
<dbReference type="Pfam" id="PF02518">
    <property type="entry name" value="HATPase_c"/>
    <property type="match status" value="1"/>
</dbReference>
<evidence type="ECO:0000259" key="15">
    <source>
        <dbReference type="PROSITE" id="PS50112"/>
    </source>
</evidence>
<dbReference type="PROSITE" id="PS50113">
    <property type="entry name" value="PAC"/>
    <property type="match status" value="1"/>
</dbReference>
<dbReference type="PANTHER" id="PTHR42878">
    <property type="entry name" value="TWO-COMPONENT HISTIDINE KINASE"/>
    <property type="match status" value="1"/>
</dbReference>
<dbReference type="GO" id="GO:0000155">
    <property type="term" value="F:phosphorelay sensor kinase activity"/>
    <property type="evidence" value="ECO:0007669"/>
    <property type="project" value="InterPro"/>
</dbReference>
<dbReference type="SMART" id="SM00388">
    <property type="entry name" value="HisKA"/>
    <property type="match status" value="1"/>
</dbReference>
<dbReference type="FunFam" id="1.10.287.130:FF:000001">
    <property type="entry name" value="Two-component sensor histidine kinase"/>
    <property type="match status" value="1"/>
</dbReference>
<dbReference type="GO" id="GO:0007234">
    <property type="term" value="P:osmosensory signaling via phosphorelay pathway"/>
    <property type="evidence" value="ECO:0007669"/>
    <property type="project" value="TreeGrafter"/>
</dbReference>
<keyword evidence="4" id="KW-0597">Phosphoprotein</keyword>
<dbReference type="PROSITE" id="PS50109">
    <property type="entry name" value="HIS_KIN"/>
    <property type="match status" value="1"/>
</dbReference>
<evidence type="ECO:0000256" key="7">
    <source>
        <dbReference type="ARBA" id="ARBA00022741"/>
    </source>
</evidence>
<dbReference type="InterPro" id="IPR004358">
    <property type="entry name" value="Sig_transdc_His_kin-like_C"/>
</dbReference>
<dbReference type="CDD" id="cd00130">
    <property type="entry name" value="PAS"/>
    <property type="match status" value="1"/>
</dbReference>
<dbReference type="InterPro" id="IPR003661">
    <property type="entry name" value="HisK_dim/P_dom"/>
</dbReference>
<dbReference type="GO" id="GO:0016020">
    <property type="term" value="C:membrane"/>
    <property type="evidence" value="ECO:0007669"/>
    <property type="project" value="UniProtKB-SubCell"/>
</dbReference>
<comment type="caution">
    <text evidence="17">The sequence shown here is derived from an EMBL/GenBank/DDBJ whole genome shotgun (WGS) entry which is preliminary data.</text>
</comment>
<evidence type="ECO:0000256" key="8">
    <source>
        <dbReference type="ARBA" id="ARBA00022777"/>
    </source>
</evidence>
<dbReference type="Pfam" id="PF08447">
    <property type="entry name" value="PAS_3"/>
    <property type="match status" value="1"/>
</dbReference>
<feature type="domain" description="PAS" evidence="15">
    <location>
        <begin position="171"/>
        <end position="241"/>
    </location>
</feature>
<dbReference type="RefSeq" id="WP_241551226.1">
    <property type="nucleotide sequence ID" value="NZ_JANCNS010000002.1"/>
</dbReference>
<keyword evidence="5" id="KW-0808">Transferase</keyword>
<keyword evidence="10" id="KW-1133">Transmembrane helix</keyword>
<keyword evidence="18" id="KW-1185">Reference proteome</keyword>
<dbReference type="Pfam" id="PF00512">
    <property type="entry name" value="HisKA"/>
    <property type="match status" value="1"/>
</dbReference>
<evidence type="ECO:0000256" key="11">
    <source>
        <dbReference type="ARBA" id="ARBA00023012"/>
    </source>
</evidence>
<name>A0A9X2RAA4_9FLAO</name>
<keyword evidence="7" id="KW-0547">Nucleotide-binding</keyword>
<feature type="domain" description="PAC" evidence="16">
    <location>
        <begin position="244"/>
        <end position="296"/>
    </location>
</feature>
<dbReference type="InterPro" id="IPR000014">
    <property type="entry name" value="PAS"/>
</dbReference>
<dbReference type="PRINTS" id="PR00344">
    <property type="entry name" value="BCTRLSENSOR"/>
</dbReference>
<dbReference type="InterPro" id="IPR000700">
    <property type="entry name" value="PAS-assoc_C"/>
</dbReference>
<keyword evidence="9" id="KW-0067">ATP-binding</keyword>
<dbReference type="SUPFAM" id="SSF47384">
    <property type="entry name" value="Homodimeric domain of signal transducing histidine kinase"/>
    <property type="match status" value="1"/>
</dbReference>
<keyword evidence="6" id="KW-0812">Transmembrane</keyword>
<dbReference type="InterPro" id="IPR005467">
    <property type="entry name" value="His_kinase_dom"/>
</dbReference>
<comment type="catalytic activity">
    <reaction evidence="1">
        <text>ATP + protein L-histidine = ADP + protein N-phospho-L-histidine.</text>
        <dbReference type="EC" id="2.7.13.3"/>
    </reaction>
</comment>
<dbReference type="SUPFAM" id="SSF55874">
    <property type="entry name" value="ATPase domain of HSP90 chaperone/DNA topoisomerase II/histidine kinase"/>
    <property type="match status" value="1"/>
</dbReference>
<organism evidence="17 18">
    <name type="scientific">Christiangramia oceanisediminis</name>
    <dbReference type="NCBI Taxonomy" id="2920386"/>
    <lineage>
        <taxon>Bacteria</taxon>
        <taxon>Pseudomonadati</taxon>
        <taxon>Bacteroidota</taxon>
        <taxon>Flavobacteriia</taxon>
        <taxon>Flavobacteriales</taxon>
        <taxon>Flavobacteriaceae</taxon>
        <taxon>Christiangramia</taxon>
    </lineage>
</organism>
<evidence type="ECO:0000256" key="2">
    <source>
        <dbReference type="ARBA" id="ARBA00004141"/>
    </source>
</evidence>